<protein>
    <recommendedName>
        <fullName evidence="5">Succinylglutamate desuccinylase/Aspartoacylase catalytic domain-containing protein</fullName>
    </recommendedName>
</protein>
<feature type="domain" description="Succinylglutamate desuccinylase/Aspartoacylase catalytic" evidence="5">
    <location>
        <begin position="72"/>
        <end position="245"/>
    </location>
</feature>
<dbReference type="EMBL" id="FWDO01000008">
    <property type="protein sequence ID" value="SLM20013.1"/>
    <property type="molecule type" value="Genomic_DNA"/>
</dbReference>
<dbReference type="PANTHER" id="PTHR37326">
    <property type="entry name" value="BLL3975 PROTEIN"/>
    <property type="match status" value="1"/>
</dbReference>
<gene>
    <name evidence="6" type="ORF">SPIRO4BDMA_80120</name>
</gene>
<dbReference type="InterPro" id="IPR053138">
    <property type="entry name" value="N-alpha-Ac-DABA_deacetylase"/>
</dbReference>
<keyword evidence="3" id="KW-0378">Hydrolase</keyword>
<evidence type="ECO:0000256" key="2">
    <source>
        <dbReference type="ARBA" id="ARBA00022723"/>
    </source>
</evidence>
<evidence type="ECO:0000256" key="4">
    <source>
        <dbReference type="ARBA" id="ARBA00022833"/>
    </source>
</evidence>
<dbReference type="InterPro" id="IPR055438">
    <property type="entry name" value="AstE_AspA_cat"/>
</dbReference>
<evidence type="ECO:0000313" key="6">
    <source>
        <dbReference type="EMBL" id="SLM20013.1"/>
    </source>
</evidence>
<dbReference type="PANTHER" id="PTHR37326:SF1">
    <property type="entry name" value="BLL3975 PROTEIN"/>
    <property type="match status" value="1"/>
</dbReference>
<evidence type="ECO:0000259" key="5">
    <source>
        <dbReference type="Pfam" id="PF24827"/>
    </source>
</evidence>
<dbReference type="Gene3D" id="3.40.630.10">
    <property type="entry name" value="Zn peptidases"/>
    <property type="match status" value="2"/>
</dbReference>
<comment type="cofactor">
    <cofactor evidence="1">
        <name>Zn(2+)</name>
        <dbReference type="ChEBI" id="CHEBI:29105"/>
    </cofactor>
</comment>
<evidence type="ECO:0000256" key="3">
    <source>
        <dbReference type="ARBA" id="ARBA00022801"/>
    </source>
</evidence>
<dbReference type="AlphaFoldDB" id="A0A3P3XV97"/>
<dbReference type="SUPFAM" id="SSF53187">
    <property type="entry name" value="Zn-dependent exopeptidases"/>
    <property type="match status" value="1"/>
</dbReference>
<keyword evidence="4" id="KW-0862">Zinc</keyword>
<dbReference type="Pfam" id="PF24827">
    <property type="entry name" value="AstE_AspA_cat"/>
    <property type="match status" value="1"/>
</dbReference>
<dbReference type="GO" id="GO:0016788">
    <property type="term" value="F:hydrolase activity, acting on ester bonds"/>
    <property type="evidence" value="ECO:0007669"/>
    <property type="project" value="InterPro"/>
</dbReference>
<reference evidence="6" key="1">
    <citation type="submission" date="2017-02" db="EMBL/GenBank/DDBJ databases">
        <authorList>
            <person name="Regsiter A."/>
            <person name="William W."/>
        </authorList>
    </citation>
    <scope>NUCLEOTIDE SEQUENCE</scope>
    <source>
        <strain evidence="6">BdmA 4</strain>
    </source>
</reference>
<evidence type="ECO:0000256" key="1">
    <source>
        <dbReference type="ARBA" id="ARBA00001947"/>
    </source>
</evidence>
<accession>A0A3P3XV97</accession>
<organism evidence="6">
    <name type="scientific">uncultured spirochete</name>
    <dbReference type="NCBI Taxonomy" id="156406"/>
    <lineage>
        <taxon>Bacteria</taxon>
        <taxon>Pseudomonadati</taxon>
        <taxon>Spirochaetota</taxon>
        <taxon>Spirochaetia</taxon>
        <taxon>Spirochaetales</taxon>
        <taxon>environmental samples</taxon>
    </lineage>
</organism>
<name>A0A3P3XV97_9SPIR</name>
<keyword evidence="2" id="KW-0479">Metal-binding</keyword>
<dbReference type="GO" id="GO:0046872">
    <property type="term" value="F:metal ion binding"/>
    <property type="evidence" value="ECO:0007669"/>
    <property type="project" value="UniProtKB-KW"/>
</dbReference>
<sequence length="350" mass="38008">MRRYFRCFLFGLFLIFIAVPTFSSPFSGAGTILHDVRPGKGITRVTWLSEWSSPLEGTPADTRVFIADSGKPGATVFIAGGTHANEIAGILSAVLLIENAVPSAGRLIVIPDMNMSASTWTESTKVPSWVRIETPNGPRFFKYGARYTDPVHQGAPDPDRYVHPKGGDALEGSEARNLNRVYPGKPDGTLTERLAWALMSLLKQEGVDIAFDLHEAGPESRLANMIVANPKNLDLAALAVINLEMDGIRMKLEPSSDAFHGLSHREWGDGTKAYAFLIETPNPAQSTENGNPVEDPQYPLAGRIATHLASIGAILDAWNMDCPPDKRIEFDALPDWRAVAASGAGAFLNW</sequence>
<proteinExistence type="predicted"/>